<dbReference type="KEGG" id="bgx:ESN35_02330"/>
<dbReference type="RefSeq" id="WP_129236917.1">
    <property type="nucleotide sequence ID" value="NZ_CP035464.1"/>
</dbReference>
<organism evidence="2 3">
    <name type="scientific">Bifidobacterium pullorum subsp. gallinarum</name>
    <dbReference type="NCBI Taxonomy" id="78344"/>
    <lineage>
        <taxon>Bacteria</taxon>
        <taxon>Bacillati</taxon>
        <taxon>Actinomycetota</taxon>
        <taxon>Actinomycetes</taxon>
        <taxon>Bifidobacteriales</taxon>
        <taxon>Bifidobacteriaceae</taxon>
        <taxon>Bifidobacterium</taxon>
    </lineage>
</organism>
<gene>
    <name evidence="2" type="ORF">ESN35_02330</name>
</gene>
<dbReference type="GO" id="GO:0030655">
    <property type="term" value="P:beta-lactam antibiotic catabolic process"/>
    <property type="evidence" value="ECO:0007669"/>
    <property type="project" value="InterPro"/>
</dbReference>
<dbReference type="SUPFAM" id="SSF56601">
    <property type="entry name" value="beta-lactamase/transpeptidase-like"/>
    <property type="match status" value="1"/>
</dbReference>
<feature type="domain" description="Beta-lactamase class A catalytic" evidence="1">
    <location>
        <begin position="137"/>
        <end position="271"/>
    </location>
</feature>
<reference evidence="2 3" key="1">
    <citation type="submission" date="2019-01" db="EMBL/GenBank/DDBJ databases">
        <title>Complete genome sequence of Bifidobacterium gallinarum CACC 514.</title>
        <authorList>
            <person name="Jung M."/>
        </authorList>
    </citation>
    <scope>NUCLEOTIDE SEQUENCE [LARGE SCALE GENOMIC DNA]</scope>
    <source>
        <strain evidence="2 3">CACC 514</strain>
    </source>
</reference>
<dbReference type="EMBL" id="CP035464">
    <property type="protein sequence ID" value="QAY32403.1"/>
    <property type="molecule type" value="Genomic_DNA"/>
</dbReference>
<dbReference type="GO" id="GO:0008800">
    <property type="term" value="F:beta-lactamase activity"/>
    <property type="evidence" value="ECO:0007669"/>
    <property type="project" value="InterPro"/>
</dbReference>
<dbReference type="InterPro" id="IPR012338">
    <property type="entry name" value="Beta-lactam/transpept-like"/>
</dbReference>
<dbReference type="PANTHER" id="PTHR35333">
    <property type="entry name" value="BETA-LACTAMASE"/>
    <property type="match status" value="1"/>
</dbReference>
<dbReference type="PANTHER" id="PTHR35333:SF3">
    <property type="entry name" value="BETA-LACTAMASE-TYPE TRANSPEPTIDASE FOLD CONTAINING PROTEIN"/>
    <property type="match status" value="1"/>
</dbReference>
<keyword evidence="2" id="KW-0378">Hydrolase</keyword>
<sequence>MAVAFAAVAVGIGVTMSMPHRSNPEGAAASARVGIADGAGEDGIAVLDHDAMRRTAVPEPDASQPVRRAMSALQDELETLIAGYQGGWQVYCEDLATGASLSINNHQGYSASLIKLYVMLAVYQRIDDGALAEDARIDELLREMITVSSNEATNALVDILGSGSGEAGFEVVNAIAQEYGFKDSSINQYLGDVTGDPSLKRTTAEDCGRFMAAVYRGALVSAQASRSMLDLLMAQTRTSKIPGGLPAGTVTANKTGEIDGVENDVAIVFASSDTSAAIDGTAATGDYVLAVMSEDVPDSAAAQAEIRELSGVVWDAMAR</sequence>
<name>A0A4P6DR35_9BIFI</name>
<dbReference type="GO" id="GO:0046677">
    <property type="term" value="P:response to antibiotic"/>
    <property type="evidence" value="ECO:0007669"/>
    <property type="project" value="InterPro"/>
</dbReference>
<evidence type="ECO:0000259" key="1">
    <source>
        <dbReference type="Pfam" id="PF13354"/>
    </source>
</evidence>
<dbReference type="STRING" id="78344.BIGA_0395"/>
<protein>
    <submittedName>
        <fullName evidence="2">Serine hydrolase</fullName>
    </submittedName>
</protein>
<dbReference type="AlphaFoldDB" id="A0A4P6DR35"/>
<proteinExistence type="predicted"/>
<dbReference type="InterPro" id="IPR000871">
    <property type="entry name" value="Beta-lactam_class-A"/>
</dbReference>
<dbReference type="InterPro" id="IPR045155">
    <property type="entry name" value="Beta-lactam_cat"/>
</dbReference>
<evidence type="ECO:0000313" key="3">
    <source>
        <dbReference type="Proteomes" id="UP000293589"/>
    </source>
</evidence>
<dbReference type="Pfam" id="PF13354">
    <property type="entry name" value="Beta-lactamase2"/>
    <property type="match status" value="1"/>
</dbReference>
<dbReference type="Gene3D" id="3.40.710.10">
    <property type="entry name" value="DD-peptidase/beta-lactamase superfamily"/>
    <property type="match status" value="1"/>
</dbReference>
<evidence type="ECO:0000313" key="2">
    <source>
        <dbReference type="EMBL" id="QAY32403.1"/>
    </source>
</evidence>
<accession>A0A4P6DR35</accession>
<dbReference type="Proteomes" id="UP000293589">
    <property type="component" value="Chromosome"/>
</dbReference>